<dbReference type="GeneID" id="56030842"/>
<dbReference type="PANTHER" id="PTHR12526">
    <property type="entry name" value="GLYCOSYLTRANSFERASE"/>
    <property type="match status" value="1"/>
</dbReference>
<keyword evidence="3" id="KW-1185">Reference proteome</keyword>
<keyword evidence="2" id="KW-0614">Plasmid</keyword>
<dbReference type="InterPro" id="IPR028098">
    <property type="entry name" value="Glyco_trans_4-like_N"/>
</dbReference>
<dbReference type="OrthoDB" id="193395at2157"/>
<dbReference type="EMBL" id="CP058530">
    <property type="protein sequence ID" value="QLG29579.1"/>
    <property type="molecule type" value="Genomic_DNA"/>
</dbReference>
<organism evidence="2 3">
    <name type="scientific">Halorarum halophilum</name>
    <dbReference type="NCBI Taxonomy" id="2743090"/>
    <lineage>
        <taxon>Archaea</taxon>
        <taxon>Methanobacteriati</taxon>
        <taxon>Methanobacteriota</taxon>
        <taxon>Stenosarchaea group</taxon>
        <taxon>Halobacteria</taxon>
        <taxon>Halobacteriales</taxon>
        <taxon>Haloferacaceae</taxon>
        <taxon>Halorarum</taxon>
    </lineage>
</organism>
<geneLocation type="plasmid" evidence="2 3">
    <name>unnamed1</name>
</geneLocation>
<name>A0A7D5KA43_9EURY</name>
<dbReference type="Pfam" id="PF13692">
    <property type="entry name" value="Glyco_trans_1_4"/>
    <property type="match status" value="1"/>
</dbReference>
<dbReference type="Pfam" id="PF13439">
    <property type="entry name" value="Glyco_transf_4"/>
    <property type="match status" value="1"/>
</dbReference>
<dbReference type="Gene3D" id="3.40.50.2000">
    <property type="entry name" value="Glycogen Phosphorylase B"/>
    <property type="match status" value="2"/>
</dbReference>
<feature type="domain" description="Glycosyltransferase subfamily 4-like N-terminal" evidence="1">
    <location>
        <begin position="48"/>
        <end position="143"/>
    </location>
</feature>
<evidence type="ECO:0000313" key="2">
    <source>
        <dbReference type="EMBL" id="QLG29579.1"/>
    </source>
</evidence>
<dbReference type="AlphaFoldDB" id="A0A7D5KA43"/>
<dbReference type="KEGG" id="halg:HUG10_18375"/>
<dbReference type="Proteomes" id="UP000509750">
    <property type="component" value="Plasmid unnamed1"/>
</dbReference>
<sequence length="313" mass="34094">MRALQLVTNTESRFFNQQIRYLEAAGVETTTLPVPGNRHVGDGDVDGRSPLDYLRLYPTVLRHSFGDYDLIHANYGLTAPAAVAQPSLPVVVSLWGTDLMGPYGPVSAACARFADAVVVMSHEMADRLNCDSYVIPHGVDLERFAPAPADEARAELGWDPDVRHVLFPYPPERGVKDYPRAERVVEAARERLDEPVELHAVTGVPHARMPVYMNAADSLLVTSRREGSPNAVKEAMACNLPVVTTDVGDVRARLADVSPSAVETTDEDLAGALADVLAARERSNGREAAREVSVQRSNERLRAVYRTVVADGT</sequence>
<evidence type="ECO:0000313" key="3">
    <source>
        <dbReference type="Proteomes" id="UP000509750"/>
    </source>
</evidence>
<dbReference type="GO" id="GO:0016740">
    <property type="term" value="F:transferase activity"/>
    <property type="evidence" value="ECO:0007669"/>
    <property type="project" value="UniProtKB-KW"/>
</dbReference>
<accession>A0A7D5KA43</accession>
<protein>
    <submittedName>
        <fullName evidence="2">Glycosyltransferase</fullName>
    </submittedName>
</protein>
<proteinExistence type="predicted"/>
<evidence type="ECO:0000259" key="1">
    <source>
        <dbReference type="Pfam" id="PF13439"/>
    </source>
</evidence>
<keyword evidence="2" id="KW-0808">Transferase</keyword>
<dbReference type="RefSeq" id="WP_179171153.1">
    <property type="nucleotide sequence ID" value="NZ_CP058530.1"/>
</dbReference>
<reference evidence="2 3" key="1">
    <citation type="submission" date="2020-07" db="EMBL/GenBank/DDBJ databases">
        <title>Gai3-2, isolated from salt lake.</title>
        <authorList>
            <person name="Cui H."/>
            <person name="Shi X."/>
        </authorList>
    </citation>
    <scope>NUCLEOTIDE SEQUENCE [LARGE SCALE GENOMIC DNA]</scope>
    <source>
        <strain evidence="2 3">Gai3-2</strain>
        <plasmid evidence="2 3">unnamed1</plasmid>
    </source>
</reference>
<dbReference type="SUPFAM" id="SSF53756">
    <property type="entry name" value="UDP-Glycosyltransferase/glycogen phosphorylase"/>
    <property type="match status" value="1"/>
</dbReference>
<gene>
    <name evidence="2" type="ORF">HUG10_18375</name>
</gene>